<evidence type="ECO:0000313" key="5">
    <source>
        <dbReference type="EMBL" id="CAB4941429.1"/>
    </source>
</evidence>
<evidence type="ECO:0000313" key="3">
    <source>
        <dbReference type="EMBL" id="CAB4741517.1"/>
    </source>
</evidence>
<feature type="transmembrane region" description="Helical" evidence="1">
    <location>
        <begin position="27"/>
        <end position="45"/>
    </location>
</feature>
<proteinExistence type="predicted"/>
<gene>
    <name evidence="3" type="ORF">UFOPK2656_02937</name>
    <name evidence="4" type="ORF">UFOPK3099_01202</name>
    <name evidence="5" type="ORF">UFOPK3651_02193</name>
    <name evidence="6" type="ORF">UFOPK3931_02255</name>
    <name evidence="2" type="ORF">UFOPK4189_02672</name>
</gene>
<feature type="transmembrane region" description="Helical" evidence="1">
    <location>
        <begin position="184"/>
        <end position="212"/>
    </location>
</feature>
<feature type="transmembrane region" description="Helical" evidence="1">
    <location>
        <begin position="390"/>
        <end position="410"/>
    </location>
</feature>
<evidence type="ECO:0000256" key="1">
    <source>
        <dbReference type="SAM" id="Phobius"/>
    </source>
</evidence>
<evidence type="ECO:0000313" key="2">
    <source>
        <dbReference type="EMBL" id="CAB4364915.1"/>
    </source>
</evidence>
<feature type="transmembrane region" description="Helical" evidence="1">
    <location>
        <begin position="219"/>
        <end position="236"/>
    </location>
</feature>
<evidence type="ECO:0000313" key="4">
    <source>
        <dbReference type="EMBL" id="CAB4817779.1"/>
    </source>
</evidence>
<dbReference type="AlphaFoldDB" id="A0A6J6T3Q1"/>
<evidence type="ECO:0000313" key="6">
    <source>
        <dbReference type="EMBL" id="CAB5002615.1"/>
    </source>
</evidence>
<keyword evidence="1" id="KW-1133">Transmembrane helix</keyword>
<dbReference type="EMBL" id="CAFAAV010000078">
    <property type="protein sequence ID" value="CAB4817779.1"/>
    <property type="molecule type" value="Genomic_DNA"/>
</dbReference>
<protein>
    <submittedName>
        <fullName evidence="3">Unannotated protein</fullName>
    </submittedName>
</protein>
<name>A0A6J6T3Q1_9ZZZZ</name>
<reference evidence="3" key="1">
    <citation type="submission" date="2020-05" db="EMBL/GenBank/DDBJ databases">
        <authorList>
            <person name="Chiriac C."/>
            <person name="Salcher M."/>
            <person name="Ghai R."/>
            <person name="Kavagutti S V."/>
        </authorList>
    </citation>
    <scope>NUCLEOTIDE SEQUENCE</scope>
</reference>
<feature type="transmembrane region" description="Helical" evidence="1">
    <location>
        <begin position="300"/>
        <end position="322"/>
    </location>
</feature>
<feature type="transmembrane region" description="Helical" evidence="1">
    <location>
        <begin position="242"/>
        <end position="260"/>
    </location>
</feature>
<dbReference type="EMBL" id="CAFBMT010000013">
    <property type="protein sequence ID" value="CAB4941429.1"/>
    <property type="molecule type" value="Genomic_DNA"/>
</dbReference>
<sequence length="411" mass="43384">MVCSNERVSSITLVRVRRLVERPTPGTVGLAGLVAAMVFCVIRVLRLGGGWGTFVVAGRSFTDSETVTGRIPVMAGAGFDGQFFYRLAVDPFTVGLGRAHGIAFDYGVRSGRVGYPALVWLASMGGQPNLVAPMMVAVNVLAVGLLAWVGAHLARDHGRIALWGLVIAGYFGFGVVLGRDLSELVAATAVFSALLLVGRGAHLWAGACAALAVVTREQAVLTVVAITLGIVVFEWRRGSWSAAGRAAATFAIPPALLFLASQLAVRHVIGELPAASSSQLSATWPLVDFPRALRRWVDEFIHGMGGGSALVLGCFIAIVWMVGLAVTSDGVQVAFAQRPWELFAGAAGIGVFTLSSRNVLVAPADFRQAYELVGCAWLVLWSGSGTRRLWWAMAVVAPVTVLAIGFRCLVI</sequence>
<feature type="transmembrane region" description="Helical" evidence="1">
    <location>
        <begin position="130"/>
        <end position="148"/>
    </location>
</feature>
<dbReference type="EMBL" id="CAESGF010000020">
    <property type="protein sequence ID" value="CAB4364915.1"/>
    <property type="molecule type" value="Genomic_DNA"/>
</dbReference>
<feature type="transmembrane region" description="Helical" evidence="1">
    <location>
        <begin position="160"/>
        <end position="178"/>
    </location>
</feature>
<accession>A0A6J6T3Q1</accession>
<dbReference type="EMBL" id="CAEZYF010000026">
    <property type="protein sequence ID" value="CAB4741517.1"/>
    <property type="molecule type" value="Genomic_DNA"/>
</dbReference>
<keyword evidence="1" id="KW-0812">Transmembrane</keyword>
<organism evidence="3">
    <name type="scientific">freshwater metagenome</name>
    <dbReference type="NCBI Taxonomy" id="449393"/>
    <lineage>
        <taxon>unclassified sequences</taxon>
        <taxon>metagenomes</taxon>
        <taxon>ecological metagenomes</taxon>
    </lineage>
</organism>
<dbReference type="EMBL" id="CAFBOL010000073">
    <property type="protein sequence ID" value="CAB5002615.1"/>
    <property type="molecule type" value="Genomic_DNA"/>
</dbReference>
<keyword evidence="1" id="KW-0472">Membrane</keyword>